<protein>
    <submittedName>
        <fullName evidence="2">Uncharacterized protein</fullName>
    </submittedName>
</protein>
<dbReference type="AlphaFoldDB" id="A0A1Y1U6F0"/>
<evidence type="ECO:0000256" key="1">
    <source>
        <dbReference type="SAM" id="MobiDB-lite"/>
    </source>
</evidence>
<reference evidence="2 3" key="2">
    <citation type="submission" date="2016-08" db="EMBL/GenBank/DDBJ databases">
        <title>Pervasive Adenine N6-methylation of Active Genes in Fungi.</title>
        <authorList>
            <consortium name="DOE Joint Genome Institute"/>
            <person name="Mondo S.J."/>
            <person name="Dannebaum R.O."/>
            <person name="Kuo R.C."/>
            <person name="Labutti K."/>
            <person name="Haridas S."/>
            <person name="Kuo A."/>
            <person name="Salamov A."/>
            <person name="Ahrendt S.R."/>
            <person name="Lipzen A."/>
            <person name="Sullivan W."/>
            <person name="Andreopoulos W.B."/>
            <person name="Clum A."/>
            <person name="Lindquist E."/>
            <person name="Daum C."/>
            <person name="Ramamoorthy G.K."/>
            <person name="Gryganskyi A."/>
            <person name="Culley D."/>
            <person name="Magnuson J.K."/>
            <person name="James T.Y."/>
            <person name="O'Malley M.A."/>
            <person name="Stajich J.E."/>
            <person name="Spatafora J.W."/>
            <person name="Visel A."/>
            <person name="Grigoriev I.V."/>
        </authorList>
    </citation>
    <scope>NUCLEOTIDE SEQUENCE [LARGE SCALE GENOMIC DNA]</scope>
    <source>
        <strain evidence="2 3">S4</strain>
    </source>
</reference>
<organism evidence="2 3">
    <name type="scientific">Anaeromyces robustus</name>
    <dbReference type="NCBI Taxonomy" id="1754192"/>
    <lineage>
        <taxon>Eukaryota</taxon>
        <taxon>Fungi</taxon>
        <taxon>Fungi incertae sedis</taxon>
        <taxon>Chytridiomycota</taxon>
        <taxon>Chytridiomycota incertae sedis</taxon>
        <taxon>Neocallimastigomycetes</taxon>
        <taxon>Neocallimastigales</taxon>
        <taxon>Neocallimastigaceae</taxon>
        <taxon>Anaeromyces</taxon>
    </lineage>
</organism>
<reference evidence="2 3" key="1">
    <citation type="submission" date="2016-08" db="EMBL/GenBank/DDBJ databases">
        <title>A Parts List for Fungal Cellulosomes Revealed by Comparative Genomics.</title>
        <authorList>
            <consortium name="DOE Joint Genome Institute"/>
            <person name="Haitjema C.H."/>
            <person name="Gilmore S.P."/>
            <person name="Henske J.K."/>
            <person name="Solomon K.V."/>
            <person name="De Groot R."/>
            <person name="Kuo A."/>
            <person name="Mondo S.J."/>
            <person name="Salamov A.A."/>
            <person name="Labutti K."/>
            <person name="Zhao Z."/>
            <person name="Chiniquy J."/>
            <person name="Barry K."/>
            <person name="Brewer H.M."/>
            <person name="Purvine S.O."/>
            <person name="Wright A.T."/>
            <person name="Boxma B."/>
            <person name="Van Alen T."/>
            <person name="Hackstein J.H."/>
            <person name="Baker S.E."/>
            <person name="Grigoriev I.V."/>
            <person name="O'Malley M.A."/>
        </authorList>
    </citation>
    <scope>NUCLEOTIDE SEQUENCE [LARGE SCALE GENOMIC DNA]</scope>
    <source>
        <strain evidence="2 3">S4</strain>
    </source>
</reference>
<evidence type="ECO:0000313" key="2">
    <source>
        <dbReference type="EMBL" id="ORX33613.1"/>
    </source>
</evidence>
<dbReference type="OrthoDB" id="2157841at2759"/>
<name>A0A1Y1U6F0_9FUNG</name>
<dbReference type="STRING" id="1754192.A0A1Y1U6F0"/>
<proteinExistence type="predicted"/>
<dbReference type="Proteomes" id="UP000193944">
    <property type="component" value="Unassembled WGS sequence"/>
</dbReference>
<feature type="compositionally biased region" description="Basic residues" evidence="1">
    <location>
        <begin position="1"/>
        <end position="18"/>
    </location>
</feature>
<gene>
    <name evidence="2" type="ORF">BCR32DRAFT_288689</name>
</gene>
<dbReference type="EMBL" id="MCFG01001010">
    <property type="protein sequence ID" value="ORX33613.1"/>
    <property type="molecule type" value="Genomic_DNA"/>
</dbReference>
<feature type="non-terminal residue" evidence="2">
    <location>
        <position position="1"/>
    </location>
</feature>
<comment type="caution">
    <text evidence="2">The sequence shown here is derived from an EMBL/GenBank/DDBJ whole genome shotgun (WGS) entry which is preliminary data.</text>
</comment>
<sequence>TRNRRNHRRSLSTSRRKSQPSLSPISNISFNHDHLINLRLGISKKSKTISKNTKINIPTKAKNQKLINSYINSILDHSTTFNDEEDGKDLNHRNHLPNSSTTTITSSATTFLKRFPSITKIFKRFNVKRNEEKEALSQ</sequence>
<evidence type="ECO:0000313" key="3">
    <source>
        <dbReference type="Proteomes" id="UP000193944"/>
    </source>
</evidence>
<accession>A0A1Y1U6F0</accession>
<keyword evidence="3" id="KW-1185">Reference proteome</keyword>
<feature type="region of interest" description="Disordered" evidence="1">
    <location>
        <begin position="1"/>
        <end position="26"/>
    </location>
</feature>